<keyword evidence="8 11" id="KW-0472">Membrane</keyword>
<dbReference type="PIRSF" id="PIRSF028865">
    <property type="entry name" value="Membrin-2"/>
    <property type="match status" value="1"/>
</dbReference>
<dbReference type="InterPro" id="IPR027027">
    <property type="entry name" value="GOSR2/Membrin/Bos1"/>
</dbReference>
<organism evidence="15 16">
    <name type="scientific">Rickenella mellea</name>
    <dbReference type="NCBI Taxonomy" id="50990"/>
    <lineage>
        <taxon>Eukaryota</taxon>
        <taxon>Fungi</taxon>
        <taxon>Dikarya</taxon>
        <taxon>Basidiomycota</taxon>
        <taxon>Agaricomycotina</taxon>
        <taxon>Agaricomycetes</taxon>
        <taxon>Hymenochaetales</taxon>
        <taxon>Rickenellaceae</taxon>
        <taxon>Rickenella</taxon>
    </lineage>
</organism>
<evidence type="ECO:0000256" key="12">
    <source>
        <dbReference type="SAM" id="Coils"/>
    </source>
</evidence>
<evidence type="ECO:0000256" key="14">
    <source>
        <dbReference type="SAM" id="Phobius"/>
    </source>
</evidence>
<dbReference type="AlphaFoldDB" id="A0A4Y7QGI4"/>
<feature type="compositionally biased region" description="Polar residues" evidence="13">
    <location>
        <begin position="90"/>
        <end position="112"/>
    </location>
</feature>
<dbReference type="GO" id="GO:0006906">
    <property type="term" value="P:vesicle fusion"/>
    <property type="evidence" value="ECO:0007669"/>
    <property type="project" value="TreeGrafter"/>
</dbReference>
<evidence type="ECO:0000256" key="10">
    <source>
        <dbReference type="ARBA" id="ARBA00040957"/>
    </source>
</evidence>
<evidence type="ECO:0000256" key="9">
    <source>
        <dbReference type="ARBA" id="ARBA00037983"/>
    </source>
</evidence>
<dbReference type="GO" id="GO:0031902">
    <property type="term" value="C:late endosome membrane"/>
    <property type="evidence" value="ECO:0007669"/>
    <property type="project" value="TreeGrafter"/>
</dbReference>
<evidence type="ECO:0000256" key="5">
    <source>
        <dbReference type="ARBA" id="ARBA00022927"/>
    </source>
</evidence>
<evidence type="ECO:0000256" key="1">
    <source>
        <dbReference type="ARBA" id="ARBA00004163"/>
    </source>
</evidence>
<evidence type="ECO:0000256" key="11">
    <source>
        <dbReference type="PIRNR" id="PIRNR028865"/>
    </source>
</evidence>
<name>A0A4Y7QGI4_9AGAM</name>
<evidence type="ECO:0000256" key="8">
    <source>
        <dbReference type="ARBA" id="ARBA00023136"/>
    </source>
</evidence>
<dbReference type="PANTHER" id="PTHR21230">
    <property type="entry name" value="VESICLE TRANSPORT V-SNARE PROTEIN VTI1-RELATED"/>
    <property type="match status" value="1"/>
</dbReference>
<keyword evidence="3 11" id="KW-0813">Transport</keyword>
<dbReference type="GO" id="GO:0000139">
    <property type="term" value="C:Golgi membrane"/>
    <property type="evidence" value="ECO:0007669"/>
    <property type="project" value="UniProtKB-SubCell"/>
</dbReference>
<dbReference type="GO" id="GO:0006888">
    <property type="term" value="P:endoplasmic reticulum to Golgi vesicle-mediated transport"/>
    <property type="evidence" value="ECO:0007669"/>
    <property type="project" value="TreeGrafter"/>
</dbReference>
<dbReference type="Pfam" id="PF12352">
    <property type="entry name" value="V-SNARE_C"/>
    <property type="match status" value="1"/>
</dbReference>
<dbReference type="PANTHER" id="PTHR21230:SF1">
    <property type="entry name" value="GOLGI SNAP RECEPTOR COMPLEX MEMBER 2"/>
    <property type="match status" value="1"/>
</dbReference>
<accession>A0A4Y7QGI4</accession>
<dbReference type="GO" id="GO:0031201">
    <property type="term" value="C:SNARE complex"/>
    <property type="evidence" value="ECO:0007669"/>
    <property type="project" value="TreeGrafter"/>
</dbReference>
<reference evidence="15 16" key="1">
    <citation type="submission" date="2018-06" db="EMBL/GenBank/DDBJ databases">
        <title>A transcriptomic atlas of mushroom development highlights an independent origin of complex multicellularity.</title>
        <authorList>
            <consortium name="DOE Joint Genome Institute"/>
            <person name="Krizsan K."/>
            <person name="Almasi E."/>
            <person name="Merenyi Z."/>
            <person name="Sahu N."/>
            <person name="Viragh M."/>
            <person name="Koszo T."/>
            <person name="Mondo S."/>
            <person name="Kiss B."/>
            <person name="Balint B."/>
            <person name="Kues U."/>
            <person name="Barry K."/>
            <person name="Hegedus J.C."/>
            <person name="Henrissat B."/>
            <person name="Johnson J."/>
            <person name="Lipzen A."/>
            <person name="Ohm R."/>
            <person name="Nagy I."/>
            <person name="Pangilinan J."/>
            <person name="Yan J."/>
            <person name="Xiong Y."/>
            <person name="Grigoriev I.V."/>
            <person name="Hibbett D.S."/>
            <person name="Nagy L.G."/>
        </authorList>
    </citation>
    <scope>NUCLEOTIDE SEQUENCE [LARGE SCALE GENOMIC DNA]</scope>
    <source>
        <strain evidence="15 16">SZMC22713</strain>
    </source>
</reference>
<keyword evidence="6 14" id="KW-1133">Transmembrane helix</keyword>
<dbReference type="OrthoDB" id="158360at2759"/>
<keyword evidence="7" id="KW-0333">Golgi apparatus</keyword>
<keyword evidence="15" id="KW-0675">Receptor</keyword>
<evidence type="ECO:0000256" key="6">
    <source>
        <dbReference type="ARBA" id="ARBA00022989"/>
    </source>
</evidence>
<keyword evidence="12" id="KW-0175">Coiled coil</keyword>
<keyword evidence="4 14" id="KW-0812">Transmembrane</keyword>
<feature type="transmembrane region" description="Helical" evidence="14">
    <location>
        <begin position="225"/>
        <end position="243"/>
    </location>
</feature>
<gene>
    <name evidence="15" type="ORF">BD410DRAFT_784406</name>
</gene>
<evidence type="ECO:0000256" key="4">
    <source>
        <dbReference type="ARBA" id="ARBA00022692"/>
    </source>
</evidence>
<dbReference type="GO" id="GO:0000149">
    <property type="term" value="F:SNARE binding"/>
    <property type="evidence" value="ECO:0007669"/>
    <property type="project" value="TreeGrafter"/>
</dbReference>
<dbReference type="CDD" id="cd15863">
    <property type="entry name" value="SNARE_GS27"/>
    <property type="match status" value="1"/>
</dbReference>
<dbReference type="GO" id="GO:0012507">
    <property type="term" value="C:ER to Golgi transport vesicle membrane"/>
    <property type="evidence" value="ECO:0007669"/>
    <property type="project" value="TreeGrafter"/>
</dbReference>
<comment type="subcellular location">
    <subcellularLocation>
        <location evidence="1">Endoplasmic reticulum membrane</location>
        <topology evidence="1">Single-pass type IV membrane protein</topology>
    </subcellularLocation>
    <subcellularLocation>
        <location evidence="2">Golgi apparatus membrane</location>
        <topology evidence="2">Single-pass type IV membrane protein</topology>
    </subcellularLocation>
</comment>
<dbReference type="Proteomes" id="UP000294933">
    <property type="component" value="Unassembled WGS sequence"/>
</dbReference>
<dbReference type="STRING" id="50990.A0A4Y7QGI4"/>
<dbReference type="GO" id="GO:0015031">
    <property type="term" value="P:protein transport"/>
    <property type="evidence" value="ECO:0007669"/>
    <property type="project" value="UniProtKB-KW"/>
</dbReference>
<dbReference type="GO" id="GO:0005484">
    <property type="term" value="F:SNAP receptor activity"/>
    <property type="evidence" value="ECO:0007669"/>
    <property type="project" value="InterPro"/>
</dbReference>
<dbReference type="VEuPathDB" id="FungiDB:BD410DRAFT_784406"/>
<protein>
    <recommendedName>
        <fullName evidence="10 11">Protein transport protein BOS1</fullName>
    </recommendedName>
</protein>
<evidence type="ECO:0000313" key="15">
    <source>
        <dbReference type="EMBL" id="TDL26308.1"/>
    </source>
</evidence>
<comment type="similarity">
    <text evidence="9 11">Belongs to the BOS1 family.</text>
</comment>
<feature type="coiled-coil region" evidence="12">
    <location>
        <begin position="62"/>
        <end position="89"/>
    </location>
</feature>
<proteinExistence type="inferred from homology"/>
<evidence type="ECO:0000256" key="2">
    <source>
        <dbReference type="ARBA" id="ARBA00004409"/>
    </source>
</evidence>
<comment type="function">
    <text evidence="11">SNARE required for protein transport between the ER and the Golgi complex.</text>
</comment>
<sequence>MNSLYTLGVRQTSSIQADLERMKAGESSAALQGQISASLAALHRTIEDFDSVAKREMMKAKQEKAQMRVQKFRTDYNELRSQFERYKVQASNERTAAQRSELLSTANATSPSDARRRFSQMQSNRGQSSTEELVSESPFRSATPSSMATTSLDRESFALREHSFAQETESALDGFLVQAREAYDNLRDQRTMLKGTQKRLLDAANTLGLSRDVIGWIERRSTQDMYIFFAGAIFTFYCFYLIWKCFG</sequence>
<keyword evidence="5 11" id="KW-0653">Protein transport</keyword>
<keyword evidence="16" id="KW-1185">Reference proteome</keyword>
<evidence type="ECO:0000256" key="3">
    <source>
        <dbReference type="ARBA" id="ARBA00022448"/>
    </source>
</evidence>
<dbReference type="EMBL" id="ML170162">
    <property type="protein sequence ID" value="TDL26308.1"/>
    <property type="molecule type" value="Genomic_DNA"/>
</dbReference>
<dbReference type="GO" id="GO:0005789">
    <property type="term" value="C:endoplasmic reticulum membrane"/>
    <property type="evidence" value="ECO:0007669"/>
    <property type="project" value="UniProtKB-SubCell"/>
</dbReference>
<evidence type="ECO:0000313" key="16">
    <source>
        <dbReference type="Proteomes" id="UP000294933"/>
    </source>
</evidence>
<evidence type="ECO:0000256" key="13">
    <source>
        <dbReference type="SAM" id="MobiDB-lite"/>
    </source>
</evidence>
<feature type="region of interest" description="Disordered" evidence="13">
    <location>
        <begin position="90"/>
        <end position="149"/>
    </location>
</feature>
<feature type="compositionally biased region" description="Polar residues" evidence="13">
    <location>
        <begin position="119"/>
        <end position="149"/>
    </location>
</feature>
<evidence type="ECO:0000256" key="7">
    <source>
        <dbReference type="ARBA" id="ARBA00023034"/>
    </source>
</evidence>